<dbReference type="Proteomes" id="UP000033900">
    <property type="component" value="Unassembled WGS sequence"/>
</dbReference>
<feature type="chain" id="PRO_5039705262" evidence="4">
    <location>
        <begin position="26"/>
        <end position="684"/>
    </location>
</feature>
<dbReference type="SUPFAM" id="SSF49452">
    <property type="entry name" value="Starch-binding domain-like"/>
    <property type="match status" value="2"/>
</dbReference>
<comment type="caution">
    <text evidence="5">The sequence shown here is derived from an EMBL/GenBank/DDBJ whole genome shotgun (WGS) entry which is preliminary data.</text>
</comment>
<dbReference type="InterPro" id="IPR008969">
    <property type="entry name" value="CarboxyPept-like_regulatory"/>
</dbReference>
<feature type="transmembrane region" description="Helical" evidence="3">
    <location>
        <begin position="658"/>
        <end position="677"/>
    </location>
</feature>
<accession>A0A0M2HM84</accession>
<dbReference type="Pfam" id="PF13620">
    <property type="entry name" value="CarboxypepD_reg"/>
    <property type="match status" value="1"/>
</dbReference>
<evidence type="ECO:0000256" key="2">
    <source>
        <dbReference type="SAM" id="MobiDB-lite"/>
    </source>
</evidence>
<keyword evidence="3" id="KW-0812">Transmembrane</keyword>
<evidence type="ECO:0000256" key="3">
    <source>
        <dbReference type="SAM" id="Phobius"/>
    </source>
</evidence>
<dbReference type="InterPro" id="IPR051417">
    <property type="entry name" value="SDr/BOS_complex"/>
</dbReference>
<protein>
    <submittedName>
        <fullName evidence="5">Cna protein B-type domain protein</fullName>
    </submittedName>
</protein>
<feature type="region of interest" description="Disordered" evidence="2">
    <location>
        <begin position="631"/>
        <end position="651"/>
    </location>
</feature>
<keyword evidence="6" id="KW-1185">Reference proteome</keyword>
<dbReference type="SUPFAM" id="SSF49464">
    <property type="entry name" value="Carboxypeptidase regulatory domain-like"/>
    <property type="match status" value="2"/>
</dbReference>
<evidence type="ECO:0000313" key="5">
    <source>
        <dbReference type="EMBL" id="KJL47806.1"/>
    </source>
</evidence>
<dbReference type="PANTHER" id="PTHR23303:SF14">
    <property type="entry name" value="BOS COMPLEX SUBUNIT NOMO1-RELATED"/>
    <property type="match status" value="1"/>
</dbReference>
<sequence length="684" mass="68801">MLSRRTKRSALLRMLLAGTGSLALALTGAVSAAAEETPTATISGHVTREDGGAPVGSVTVFVNSTDFAHNGTDITDANGDYSVAGLEPGQYTVRFSTEPTGTGLISEFWDGAMTGDTAQLITVTGGETFSGIDASLQEGGVITGRVTRESDGSAVSWARVSAMPDSLVGGQRMAFTDPDGFYRITGLAPGNYVIGFDGPDASLSDEYWDGAHQQWAATRVTVAAGHESSGIDASLVASVNISGHVTTSPDGAAAVGSVWVQGDSGASTAPIGADGAYSLDVAPGTYTVQFVSYDPRAFSEYWQNARDEADATPVMVLAGQPLTLNAELERGTAISGSVLAGGVPLGDAIVEAWSEGQLVGMAYANGEGAYELVLPAGSYMVSARGETYNPIYATQFYDAADTISEATPVDLGSDADTTGIDFDLSRGGDIRGVVAAEGADLPDGGVAVTAYLWSNGSWRAAATVYTDGEYGFGNMDPAFPTEGGPLPAGTYTIGVEAEGFCTQFLGEVSEIGDAESVDLAAGDVLHGVDVTLTTDCPAPTPRISVAAGSVTAGGEIAVTGANFTPGEVVAFELHSDPIALGSLIADGDGRLSGSLRIPATVPAGSHTLVALGAESAIEASIALQVTAATGTGSGSGSASTPPSRGAAATGLASTGAEAPGGILVAGLFLALCGGVLLRRRAAKA</sequence>
<evidence type="ECO:0000256" key="4">
    <source>
        <dbReference type="SAM" id="SignalP"/>
    </source>
</evidence>
<name>A0A0M2HM84_9MICO</name>
<organism evidence="5 6">
    <name type="scientific">Microbacterium hydrocarbonoxydans</name>
    <dbReference type="NCBI Taxonomy" id="273678"/>
    <lineage>
        <taxon>Bacteria</taxon>
        <taxon>Bacillati</taxon>
        <taxon>Actinomycetota</taxon>
        <taxon>Actinomycetes</taxon>
        <taxon>Micrococcales</taxon>
        <taxon>Microbacteriaceae</taxon>
        <taxon>Microbacterium</taxon>
    </lineage>
</organism>
<evidence type="ECO:0000256" key="1">
    <source>
        <dbReference type="ARBA" id="ARBA00022729"/>
    </source>
</evidence>
<dbReference type="EMBL" id="JYJB01000008">
    <property type="protein sequence ID" value="KJL47806.1"/>
    <property type="molecule type" value="Genomic_DNA"/>
</dbReference>
<keyword evidence="1 4" id="KW-0732">Signal</keyword>
<dbReference type="Gene3D" id="2.60.40.1120">
    <property type="entry name" value="Carboxypeptidase-like, regulatory domain"/>
    <property type="match status" value="3"/>
</dbReference>
<keyword evidence="3" id="KW-1133">Transmembrane helix</keyword>
<dbReference type="GO" id="GO:0030246">
    <property type="term" value="F:carbohydrate binding"/>
    <property type="evidence" value="ECO:0007669"/>
    <property type="project" value="InterPro"/>
</dbReference>
<dbReference type="PATRIC" id="fig|273678.4.peg.1432"/>
<dbReference type="STRING" id="273678.RS84_01434"/>
<feature type="signal peptide" evidence="4">
    <location>
        <begin position="1"/>
        <end position="25"/>
    </location>
</feature>
<evidence type="ECO:0000313" key="6">
    <source>
        <dbReference type="Proteomes" id="UP000033900"/>
    </source>
</evidence>
<dbReference type="AlphaFoldDB" id="A0A0M2HM84"/>
<reference evidence="5 6" key="1">
    <citation type="submission" date="2015-02" db="EMBL/GenBank/DDBJ databases">
        <title>Draft genome sequences of ten Microbacterium spp. with emphasis on heavy metal contaminated environments.</title>
        <authorList>
            <person name="Corretto E."/>
        </authorList>
    </citation>
    <scope>NUCLEOTIDE SEQUENCE [LARGE SCALE GENOMIC DNA]</scope>
    <source>
        <strain evidence="5 6">SA35</strain>
    </source>
</reference>
<proteinExistence type="predicted"/>
<dbReference type="PANTHER" id="PTHR23303">
    <property type="entry name" value="CARBOXYPEPTIDASE REGULATORY REGION-CONTAINING"/>
    <property type="match status" value="1"/>
</dbReference>
<dbReference type="InterPro" id="IPR013784">
    <property type="entry name" value="Carb-bd-like_fold"/>
</dbReference>
<keyword evidence="3" id="KW-0472">Membrane</keyword>
<gene>
    <name evidence="5" type="ORF">RS84_01434</name>
</gene>